<dbReference type="InterPro" id="IPR014729">
    <property type="entry name" value="Rossmann-like_a/b/a_fold"/>
</dbReference>
<dbReference type="Proteomes" id="UP000260665">
    <property type="component" value="Unassembled WGS sequence"/>
</dbReference>
<dbReference type="SUPFAM" id="SSF52402">
    <property type="entry name" value="Adenine nucleotide alpha hydrolases-like"/>
    <property type="match status" value="1"/>
</dbReference>
<evidence type="ECO:0000256" key="1">
    <source>
        <dbReference type="ARBA" id="ARBA00008791"/>
    </source>
</evidence>
<protein>
    <submittedName>
        <fullName evidence="3">Universal stress protein</fullName>
    </submittedName>
</protein>
<reference evidence="3 4" key="1">
    <citation type="submission" date="2018-05" db="EMBL/GenBank/DDBJ databases">
        <title>Rhodoferax soyangensis sp.nov., isolated from an oligotrophic freshwater lake.</title>
        <authorList>
            <person name="Park M."/>
        </authorList>
    </citation>
    <scope>NUCLEOTIDE SEQUENCE [LARGE SCALE GENOMIC DNA]</scope>
    <source>
        <strain evidence="3 4">IMCC26218</strain>
    </source>
</reference>
<dbReference type="AlphaFoldDB" id="A0A3E1RCV6"/>
<dbReference type="PANTHER" id="PTHR46268">
    <property type="entry name" value="STRESS RESPONSE PROTEIN NHAX"/>
    <property type="match status" value="1"/>
</dbReference>
<keyword evidence="4" id="KW-1185">Reference proteome</keyword>
<evidence type="ECO:0000259" key="2">
    <source>
        <dbReference type="Pfam" id="PF00582"/>
    </source>
</evidence>
<dbReference type="InterPro" id="IPR006015">
    <property type="entry name" value="Universal_stress_UspA"/>
</dbReference>
<dbReference type="PANTHER" id="PTHR46268:SF6">
    <property type="entry name" value="UNIVERSAL STRESS PROTEIN UP12"/>
    <property type="match status" value="1"/>
</dbReference>
<gene>
    <name evidence="3" type="ORF">DIC66_08595</name>
</gene>
<dbReference type="PRINTS" id="PR01438">
    <property type="entry name" value="UNVRSLSTRESS"/>
</dbReference>
<organism evidence="3 4">
    <name type="scientific">Rhodoferax lacus</name>
    <dbReference type="NCBI Taxonomy" id="2184758"/>
    <lineage>
        <taxon>Bacteria</taxon>
        <taxon>Pseudomonadati</taxon>
        <taxon>Pseudomonadota</taxon>
        <taxon>Betaproteobacteria</taxon>
        <taxon>Burkholderiales</taxon>
        <taxon>Comamonadaceae</taxon>
        <taxon>Rhodoferax</taxon>
    </lineage>
</organism>
<name>A0A3E1RCV6_9BURK</name>
<accession>A0A3E1RCV6</accession>
<comment type="caution">
    <text evidence="3">The sequence shown here is derived from an EMBL/GenBank/DDBJ whole genome shotgun (WGS) entry which is preliminary data.</text>
</comment>
<dbReference type="EMBL" id="QFZK01000004">
    <property type="protein sequence ID" value="RFO97189.1"/>
    <property type="molecule type" value="Genomic_DNA"/>
</dbReference>
<dbReference type="Pfam" id="PF00582">
    <property type="entry name" value="Usp"/>
    <property type="match status" value="1"/>
</dbReference>
<evidence type="ECO:0000313" key="4">
    <source>
        <dbReference type="Proteomes" id="UP000260665"/>
    </source>
</evidence>
<comment type="similarity">
    <text evidence="1">Belongs to the universal stress protein A family.</text>
</comment>
<dbReference type="Gene3D" id="3.40.50.620">
    <property type="entry name" value="HUPs"/>
    <property type="match status" value="1"/>
</dbReference>
<sequence length="150" mass="15783">MYKKIFVAIDNSSTARKALDEAIALGGALKASICVTFVADESGLMQHGMGLGSYIDVDKIKAEIRTGANAMLDEAVARATAAGCQAERLLIESANRRVAEAIADAAQGWGADLLVIGAHGVRGFERLLVGSVAENLTRISLMSLLIVRQP</sequence>
<feature type="domain" description="UspA" evidence="2">
    <location>
        <begin position="1"/>
        <end position="148"/>
    </location>
</feature>
<evidence type="ECO:0000313" key="3">
    <source>
        <dbReference type="EMBL" id="RFO97189.1"/>
    </source>
</evidence>
<dbReference type="OrthoDB" id="8547832at2"/>
<dbReference type="InterPro" id="IPR006016">
    <property type="entry name" value="UspA"/>
</dbReference>
<proteinExistence type="inferred from homology"/>
<dbReference type="RefSeq" id="WP_117176129.1">
    <property type="nucleotide sequence ID" value="NZ_QFZK01000004.1"/>
</dbReference>
<dbReference type="CDD" id="cd00293">
    <property type="entry name" value="USP-like"/>
    <property type="match status" value="1"/>
</dbReference>